<dbReference type="AlphaFoldDB" id="A0ABD5XCZ2"/>
<proteinExistence type="inferred from homology"/>
<dbReference type="EMBL" id="JBHSZQ010000047">
    <property type="protein sequence ID" value="MFC7127060.1"/>
    <property type="molecule type" value="Genomic_DNA"/>
</dbReference>
<evidence type="ECO:0000256" key="2">
    <source>
        <dbReference type="ARBA" id="ARBA00009773"/>
    </source>
</evidence>
<dbReference type="GO" id="GO:0016020">
    <property type="term" value="C:membrane"/>
    <property type="evidence" value="ECO:0007669"/>
    <property type="project" value="UniProtKB-SubCell"/>
</dbReference>
<accession>A0ABD5XCZ2</accession>
<evidence type="ECO:0000313" key="8">
    <source>
        <dbReference type="EMBL" id="MFC7127060.1"/>
    </source>
</evidence>
<feature type="transmembrane region" description="Helical" evidence="7">
    <location>
        <begin position="189"/>
        <end position="214"/>
    </location>
</feature>
<keyword evidence="3 7" id="KW-0812">Transmembrane</keyword>
<feature type="transmembrane region" description="Helical" evidence="7">
    <location>
        <begin position="255"/>
        <end position="272"/>
    </location>
</feature>
<sequence length="368" mass="40548">MNTTRALILSLTAGLLVVTFLLVKPFLQFILLALLLAYPLRPLQRRFEPKFGKQLTAGGLVVSATIALVLPTLWLLRIVFREGRGLLTQVRSGDVEFTEVERWIENVTGEEVDIMEAIQNGFQESGLGTVDGAVGLFQTLSNLAIGLALTMFLLYYFLKDGDRFYRWLDATLPLPDHIQSQIRQEFDDVMWAVLASHVLIAVVQGIVAGLGLIVLGVPNAIFWTAVMIFLAVLPIIGSFLVWGPAAVYLVSVDQAVAGGVLFVYGAIVVSLSDDFLRPLIIDRYTETRLNPSVVILGVLGGVYLIGFIGIFFGPVIIGSLRALIDVYRSEYIEETIDTEETPDEMPDSTPTKDSQSRDQEVPESVNEQ</sequence>
<comment type="similarity">
    <text evidence="2">Belongs to the autoinducer-2 exporter (AI-2E) (TC 2.A.86) family.</text>
</comment>
<dbReference type="InterPro" id="IPR002549">
    <property type="entry name" value="AI-2E-like"/>
</dbReference>
<name>A0ABD5XCZ2_9EURY</name>
<evidence type="ECO:0000313" key="9">
    <source>
        <dbReference type="Proteomes" id="UP001596414"/>
    </source>
</evidence>
<keyword evidence="5 7" id="KW-0472">Membrane</keyword>
<feature type="transmembrane region" description="Helical" evidence="7">
    <location>
        <begin position="136"/>
        <end position="158"/>
    </location>
</feature>
<feature type="transmembrane region" description="Helical" evidence="7">
    <location>
        <begin position="292"/>
        <end position="318"/>
    </location>
</feature>
<feature type="transmembrane region" description="Helical" evidence="7">
    <location>
        <begin position="220"/>
        <end position="243"/>
    </location>
</feature>
<keyword evidence="4 7" id="KW-1133">Transmembrane helix</keyword>
<evidence type="ECO:0000256" key="1">
    <source>
        <dbReference type="ARBA" id="ARBA00004141"/>
    </source>
</evidence>
<dbReference type="PANTHER" id="PTHR21716">
    <property type="entry name" value="TRANSMEMBRANE PROTEIN"/>
    <property type="match status" value="1"/>
</dbReference>
<evidence type="ECO:0000256" key="4">
    <source>
        <dbReference type="ARBA" id="ARBA00022989"/>
    </source>
</evidence>
<comment type="caution">
    <text evidence="8">The sequence shown here is derived from an EMBL/GenBank/DDBJ whole genome shotgun (WGS) entry which is preliminary data.</text>
</comment>
<evidence type="ECO:0000256" key="6">
    <source>
        <dbReference type="SAM" id="MobiDB-lite"/>
    </source>
</evidence>
<feature type="compositionally biased region" description="Acidic residues" evidence="6">
    <location>
        <begin position="335"/>
        <end position="346"/>
    </location>
</feature>
<feature type="transmembrane region" description="Helical" evidence="7">
    <location>
        <begin position="59"/>
        <end position="80"/>
    </location>
</feature>
<protein>
    <submittedName>
        <fullName evidence="8">AI-2E family transporter</fullName>
    </submittedName>
</protein>
<comment type="subcellular location">
    <subcellularLocation>
        <location evidence="1">Membrane</location>
        <topology evidence="1">Multi-pass membrane protein</topology>
    </subcellularLocation>
</comment>
<reference evidence="8 9" key="1">
    <citation type="journal article" date="2014" name="Int. J. Syst. Evol. Microbiol.">
        <title>Complete genome sequence of Corynebacterium casei LMG S-19264T (=DSM 44701T), isolated from a smear-ripened cheese.</title>
        <authorList>
            <consortium name="US DOE Joint Genome Institute (JGI-PGF)"/>
            <person name="Walter F."/>
            <person name="Albersmeier A."/>
            <person name="Kalinowski J."/>
            <person name="Ruckert C."/>
        </authorList>
    </citation>
    <scope>NUCLEOTIDE SEQUENCE [LARGE SCALE GENOMIC DNA]</scope>
    <source>
        <strain evidence="8 9">CGMCC 4.7215</strain>
    </source>
</reference>
<dbReference type="PANTHER" id="PTHR21716:SF4">
    <property type="entry name" value="TRANSMEMBRANE PROTEIN 245"/>
    <property type="match status" value="1"/>
</dbReference>
<gene>
    <name evidence="8" type="ORF">ACFQJ7_13680</name>
</gene>
<dbReference type="Pfam" id="PF01594">
    <property type="entry name" value="AI-2E_transport"/>
    <property type="match status" value="1"/>
</dbReference>
<dbReference type="RefSeq" id="WP_267637087.1">
    <property type="nucleotide sequence ID" value="NZ_JAODIY010000009.1"/>
</dbReference>
<evidence type="ECO:0000256" key="3">
    <source>
        <dbReference type="ARBA" id="ARBA00022692"/>
    </source>
</evidence>
<feature type="transmembrane region" description="Helical" evidence="7">
    <location>
        <begin position="6"/>
        <end position="38"/>
    </location>
</feature>
<dbReference type="Proteomes" id="UP001596414">
    <property type="component" value="Unassembled WGS sequence"/>
</dbReference>
<evidence type="ECO:0000256" key="5">
    <source>
        <dbReference type="ARBA" id="ARBA00023136"/>
    </source>
</evidence>
<evidence type="ECO:0000256" key="7">
    <source>
        <dbReference type="SAM" id="Phobius"/>
    </source>
</evidence>
<feature type="region of interest" description="Disordered" evidence="6">
    <location>
        <begin position="335"/>
        <end position="368"/>
    </location>
</feature>
<organism evidence="8 9">
    <name type="scientific">Halovenus rubra</name>
    <dbReference type="NCBI Taxonomy" id="869890"/>
    <lineage>
        <taxon>Archaea</taxon>
        <taxon>Methanobacteriati</taxon>
        <taxon>Methanobacteriota</taxon>
        <taxon>Stenosarchaea group</taxon>
        <taxon>Halobacteria</taxon>
        <taxon>Halobacteriales</taxon>
        <taxon>Haloarculaceae</taxon>
        <taxon>Halovenus</taxon>
    </lineage>
</organism>